<sequence>MFPNALFNNPWHSWRSPNHLEDAQTVSENNLFDEDMTPTCDPGDHTIGTTTLAQSQLDPFPPAAHAQADPLTSVVPPDSMVYAAGWHMVVESECDFDVWKLHVLSQHNTLEPEHMSMSNASTGKHTEPDTPTNLGTSIEGNRYTRRRRLSTNFKGGYGNKDGKQNDVVSDLQSVLKQRENELLGLREALQQVQSVQEQTARQYETQLEELQKQFESSVQSHIDKLQAAKMAEIETHVREEVTRLGSMLQAEKERELANIEQRYARLKKPVRPEKHLDAEIGSLAEPHPTHPRATPSTPHLDAIKRIRKSRGDNGSDPKFTLSEGREEGTGEKAACNTQNDQPNPPPVSVMVEAVTRSVETTLKTLFENGSHFVVGAVPRSRQTLRQRRQENYKLQIEKATEPSYHHDFILAEVRRLFWEKLGITQDIDFITHKPVNAVDVCAYEYEDGPGPDTNNIAFDLA</sequence>
<keyword evidence="1" id="KW-0175">Coiled coil</keyword>
<organism evidence="3 4">
    <name type="scientific">Pisolithus microcarpus 441</name>
    <dbReference type="NCBI Taxonomy" id="765257"/>
    <lineage>
        <taxon>Eukaryota</taxon>
        <taxon>Fungi</taxon>
        <taxon>Dikarya</taxon>
        <taxon>Basidiomycota</taxon>
        <taxon>Agaricomycotina</taxon>
        <taxon>Agaricomycetes</taxon>
        <taxon>Agaricomycetidae</taxon>
        <taxon>Boletales</taxon>
        <taxon>Sclerodermatineae</taxon>
        <taxon>Pisolithaceae</taxon>
        <taxon>Pisolithus</taxon>
    </lineage>
</organism>
<reference evidence="4" key="2">
    <citation type="submission" date="2015-01" db="EMBL/GenBank/DDBJ databases">
        <title>Evolutionary Origins and Diversification of the Mycorrhizal Mutualists.</title>
        <authorList>
            <consortium name="DOE Joint Genome Institute"/>
            <consortium name="Mycorrhizal Genomics Consortium"/>
            <person name="Kohler A."/>
            <person name="Kuo A."/>
            <person name="Nagy L.G."/>
            <person name="Floudas D."/>
            <person name="Copeland A."/>
            <person name="Barry K.W."/>
            <person name="Cichocki N."/>
            <person name="Veneault-Fourrey C."/>
            <person name="LaButti K."/>
            <person name="Lindquist E.A."/>
            <person name="Lipzen A."/>
            <person name="Lundell T."/>
            <person name="Morin E."/>
            <person name="Murat C."/>
            <person name="Riley R."/>
            <person name="Ohm R."/>
            <person name="Sun H."/>
            <person name="Tunlid A."/>
            <person name="Henrissat B."/>
            <person name="Grigoriev I.V."/>
            <person name="Hibbett D.S."/>
            <person name="Martin F."/>
        </authorList>
    </citation>
    <scope>NUCLEOTIDE SEQUENCE [LARGE SCALE GENOMIC DNA]</scope>
    <source>
        <strain evidence="4">441</strain>
    </source>
</reference>
<feature type="compositionally biased region" description="Polar residues" evidence="2">
    <location>
        <begin position="116"/>
        <end position="138"/>
    </location>
</feature>
<evidence type="ECO:0000256" key="1">
    <source>
        <dbReference type="SAM" id="Coils"/>
    </source>
</evidence>
<feature type="region of interest" description="Disordered" evidence="2">
    <location>
        <begin position="114"/>
        <end position="138"/>
    </location>
</feature>
<evidence type="ECO:0000313" key="3">
    <source>
        <dbReference type="EMBL" id="KIK17460.1"/>
    </source>
</evidence>
<protein>
    <submittedName>
        <fullName evidence="3">Unplaced genomic scaffold scaffold_143, whole genome shotgun sequence</fullName>
    </submittedName>
</protein>
<dbReference type="Proteomes" id="UP000054018">
    <property type="component" value="Unassembled WGS sequence"/>
</dbReference>
<dbReference type="AlphaFoldDB" id="A0A0C9XYC2"/>
<feature type="coiled-coil region" evidence="1">
    <location>
        <begin position="175"/>
        <end position="220"/>
    </location>
</feature>
<name>A0A0C9XYC2_9AGAM</name>
<keyword evidence="4" id="KW-1185">Reference proteome</keyword>
<evidence type="ECO:0000256" key="2">
    <source>
        <dbReference type="SAM" id="MobiDB-lite"/>
    </source>
</evidence>
<dbReference type="OrthoDB" id="3269403at2759"/>
<gene>
    <name evidence="3" type="ORF">PISMIDRAFT_24900</name>
</gene>
<evidence type="ECO:0000313" key="4">
    <source>
        <dbReference type="Proteomes" id="UP000054018"/>
    </source>
</evidence>
<reference evidence="3 4" key="1">
    <citation type="submission" date="2014-04" db="EMBL/GenBank/DDBJ databases">
        <authorList>
            <consortium name="DOE Joint Genome Institute"/>
            <person name="Kuo A."/>
            <person name="Kohler A."/>
            <person name="Costa M.D."/>
            <person name="Nagy L.G."/>
            <person name="Floudas D."/>
            <person name="Copeland A."/>
            <person name="Barry K.W."/>
            <person name="Cichocki N."/>
            <person name="Veneault-Fourrey C."/>
            <person name="LaButti K."/>
            <person name="Lindquist E.A."/>
            <person name="Lipzen A."/>
            <person name="Lundell T."/>
            <person name="Morin E."/>
            <person name="Murat C."/>
            <person name="Sun H."/>
            <person name="Tunlid A."/>
            <person name="Henrissat B."/>
            <person name="Grigoriev I.V."/>
            <person name="Hibbett D.S."/>
            <person name="Martin F."/>
            <person name="Nordberg H.P."/>
            <person name="Cantor M.N."/>
            <person name="Hua S.X."/>
        </authorList>
    </citation>
    <scope>NUCLEOTIDE SEQUENCE [LARGE SCALE GENOMIC DNA]</scope>
    <source>
        <strain evidence="3 4">441</strain>
    </source>
</reference>
<accession>A0A0C9XYC2</accession>
<dbReference type="HOGENOM" id="CLU_593276_0_0_1"/>
<dbReference type="STRING" id="765257.A0A0C9XYC2"/>
<dbReference type="EMBL" id="KN833827">
    <property type="protein sequence ID" value="KIK17460.1"/>
    <property type="molecule type" value="Genomic_DNA"/>
</dbReference>
<feature type="region of interest" description="Disordered" evidence="2">
    <location>
        <begin position="279"/>
        <end position="346"/>
    </location>
</feature>
<feature type="compositionally biased region" description="Basic and acidic residues" evidence="2">
    <location>
        <begin position="301"/>
        <end position="315"/>
    </location>
</feature>
<proteinExistence type="predicted"/>